<comment type="caution">
    <text evidence="7">The sequence shown here is derived from an EMBL/GenBank/DDBJ whole genome shotgun (WGS) entry which is preliminary data.</text>
</comment>
<keyword evidence="5 6" id="KW-0472">Membrane</keyword>
<feature type="transmembrane region" description="Helical" evidence="6">
    <location>
        <begin position="45"/>
        <end position="66"/>
    </location>
</feature>
<evidence type="ECO:0000256" key="6">
    <source>
        <dbReference type="SAM" id="Phobius"/>
    </source>
</evidence>
<keyword evidence="2" id="KW-1003">Cell membrane</keyword>
<name>A0A923J1P0_CLOTT</name>
<sequence>MNSILNILKPFLSGYFIGIIISIPPGPAGIESIKRTITKGFREGFILSLGSISADVSYLLFINAGLLKFLGANSNKESLFWIISGSLLSTIGFTSLHHKKLTLIDKNILSSIPFLMGFLITFSNPMTPSLWLTLSSTIIKRWYYISNISYYIFTCSIIVGMVTWFGFLNYFAFKGINLLGKNFTCKTSKILNIFIFILGVGFIIFGSIHLFY</sequence>
<accession>A0A923J1P0</accession>
<feature type="transmembrane region" description="Helical" evidence="6">
    <location>
        <begin position="148"/>
        <end position="170"/>
    </location>
</feature>
<dbReference type="GO" id="GO:0005886">
    <property type="term" value="C:plasma membrane"/>
    <property type="evidence" value="ECO:0007669"/>
    <property type="project" value="UniProtKB-SubCell"/>
</dbReference>
<evidence type="ECO:0000256" key="5">
    <source>
        <dbReference type="ARBA" id="ARBA00023136"/>
    </source>
</evidence>
<evidence type="ECO:0000256" key="4">
    <source>
        <dbReference type="ARBA" id="ARBA00022989"/>
    </source>
</evidence>
<keyword evidence="8" id="KW-1185">Reference proteome</keyword>
<evidence type="ECO:0000256" key="1">
    <source>
        <dbReference type="ARBA" id="ARBA00004651"/>
    </source>
</evidence>
<dbReference type="PANTHER" id="PTHR38825:SF2">
    <property type="entry name" value="LYSINE TRANSPORTER LYSE"/>
    <property type="match status" value="1"/>
</dbReference>
<organism evidence="7 8">
    <name type="scientific">Clostridium tetanomorphum</name>
    <dbReference type="NCBI Taxonomy" id="1553"/>
    <lineage>
        <taxon>Bacteria</taxon>
        <taxon>Bacillati</taxon>
        <taxon>Bacillota</taxon>
        <taxon>Clostridia</taxon>
        <taxon>Eubacteriales</taxon>
        <taxon>Clostridiaceae</taxon>
        <taxon>Clostridium</taxon>
    </lineage>
</organism>
<dbReference type="EMBL" id="JAAZWO010000020">
    <property type="protein sequence ID" value="MBC2398994.1"/>
    <property type="molecule type" value="Genomic_DNA"/>
</dbReference>
<feature type="transmembrane region" description="Helical" evidence="6">
    <location>
        <begin position="190"/>
        <end position="211"/>
    </location>
</feature>
<evidence type="ECO:0000256" key="2">
    <source>
        <dbReference type="ARBA" id="ARBA00022475"/>
    </source>
</evidence>
<evidence type="ECO:0000313" key="7">
    <source>
        <dbReference type="EMBL" id="MBC2398994.1"/>
    </source>
</evidence>
<proteinExistence type="predicted"/>
<protein>
    <submittedName>
        <fullName evidence="7">LysE family transporter</fullName>
    </submittedName>
</protein>
<evidence type="ECO:0000256" key="3">
    <source>
        <dbReference type="ARBA" id="ARBA00022692"/>
    </source>
</evidence>
<keyword evidence="4 6" id="KW-1133">Transmembrane helix</keyword>
<feature type="transmembrane region" description="Helical" evidence="6">
    <location>
        <begin position="78"/>
        <end position="96"/>
    </location>
</feature>
<feature type="transmembrane region" description="Helical" evidence="6">
    <location>
        <begin position="108"/>
        <end position="128"/>
    </location>
</feature>
<keyword evidence="3 6" id="KW-0812">Transmembrane</keyword>
<dbReference type="Pfam" id="PF01810">
    <property type="entry name" value="LysE"/>
    <property type="match status" value="1"/>
</dbReference>
<reference evidence="7 8" key="1">
    <citation type="submission" date="2020-04" db="EMBL/GenBank/DDBJ databases">
        <title>Genomic insights into acetone-butanol-ethanol (ABE) fermentation by sequencing solventogenic clostridia strains.</title>
        <authorList>
            <person name="Brown S."/>
        </authorList>
    </citation>
    <scope>NUCLEOTIDE SEQUENCE [LARGE SCALE GENOMIC DNA]</scope>
    <source>
        <strain evidence="7 8">DJ011</strain>
    </source>
</reference>
<dbReference type="Proteomes" id="UP000563151">
    <property type="component" value="Unassembled WGS sequence"/>
</dbReference>
<dbReference type="AlphaFoldDB" id="A0A923J1P0"/>
<comment type="subcellular location">
    <subcellularLocation>
        <location evidence="1">Cell membrane</location>
        <topology evidence="1">Multi-pass membrane protein</topology>
    </subcellularLocation>
</comment>
<dbReference type="GO" id="GO:0006865">
    <property type="term" value="P:amino acid transport"/>
    <property type="evidence" value="ECO:0007669"/>
    <property type="project" value="InterPro"/>
</dbReference>
<gene>
    <name evidence="7" type="ORF">HGG79_14605</name>
</gene>
<dbReference type="InterPro" id="IPR001123">
    <property type="entry name" value="LeuE-type"/>
</dbReference>
<dbReference type="PANTHER" id="PTHR38825">
    <property type="entry name" value="LYSINE EXPORTER PROTEIN (LYSE/YGGA)"/>
    <property type="match status" value="1"/>
</dbReference>
<dbReference type="RefSeq" id="WP_035151801.1">
    <property type="nucleotide sequence ID" value="NZ_JAAZWO010000020.1"/>
</dbReference>
<feature type="transmembrane region" description="Helical" evidence="6">
    <location>
        <begin position="12"/>
        <end position="33"/>
    </location>
</feature>
<evidence type="ECO:0000313" key="8">
    <source>
        <dbReference type="Proteomes" id="UP000563151"/>
    </source>
</evidence>